<proteinExistence type="predicted"/>
<evidence type="ECO:0000259" key="1">
    <source>
        <dbReference type="Pfam" id="PF01850"/>
    </source>
</evidence>
<dbReference type="AlphaFoldDB" id="A0A7J3M0R3"/>
<dbReference type="InterPro" id="IPR029060">
    <property type="entry name" value="PIN-like_dom_sf"/>
</dbReference>
<dbReference type="Gene3D" id="3.40.50.1010">
    <property type="entry name" value="5'-nuclease"/>
    <property type="match status" value="1"/>
</dbReference>
<dbReference type="EMBL" id="DSYZ01000066">
    <property type="protein sequence ID" value="HGT82642.1"/>
    <property type="molecule type" value="Genomic_DNA"/>
</dbReference>
<feature type="domain" description="PIN" evidence="1">
    <location>
        <begin position="24"/>
        <end position="145"/>
    </location>
</feature>
<dbReference type="InterPro" id="IPR002716">
    <property type="entry name" value="PIN_dom"/>
</dbReference>
<organism evidence="2">
    <name type="scientific">Archaeoglobus fulgidus</name>
    <dbReference type="NCBI Taxonomy" id="2234"/>
    <lineage>
        <taxon>Archaea</taxon>
        <taxon>Methanobacteriati</taxon>
        <taxon>Methanobacteriota</taxon>
        <taxon>Archaeoglobi</taxon>
        <taxon>Archaeoglobales</taxon>
        <taxon>Archaeoglobaceae</taxon>
        <taxon>Archaeoglobus</taxon>
    </lineage>
</organism>
<name>A0A7J3M0R3_ARCFL</name>
<accession>A0A7J3M0R3</accession>
<sequence>MLKLHSRNLKENRRSSRRRSLVKILLDSTYLLPAVGVSVNNSEKILETLECLRKSKKAEFYYSEFSTLEIIAKVAKMNYDEEVVALGLQSIFENLKEAKAGIKAYLMALKLKSEFKDFIDLLLLLTADENGIKLLTRDRELKEFATLELLRSKSHYFGTLNSLITENCRTYKPL</sequence>
<gene>
    <name evidence="2" type="ORF">ENT52_02830</name>
</gene>
<comment type="caution">
    <text evidence="2">The sequence shown here is derived from an EMBL/GenBank/DDBJ whole genome shotgun (WGS) entry which is preliminary data.</text>
</comment>
<protein>
    <submittedName>
        <fullName evidence="2">PIN domain-containing protein</fullName>
    </submittedName>
</protein>
<reference evidence="2" key="1">
    <citation type="journal article" date="2020" name="mSystems">
        <title>Genome- and Community-Level Interaction Insights into Carbon Utilization and Element Cycling Functions of Hydrothermarchaeota in Hydrothermal Sediment.</title>
        <authorList>
            <person name="Zhou Z."/>
            <person name="Liu Y."/>
            <person name="Xu W."/>
            <person name="Pan J."/>
            <person name="Luo Z.H."/>
            <person name="Li M."/>
        </authorList>
    </citation>
    <scope>NUCLEOTIDE SEQUENCE [LARGE SCALE GENOMIC DNA]</scope>
    <source>
        <strain evidence="2">SpSt-587</strain>
    </source>
</reference>
<dbReference type="SUPFAM" id="SSF88723">
    <property type="entry name" value="PIN domain-like"/>
    <property type="match status" value="1"/>
</dbReference>
<evidence type="ECO:0000313" key="2">
    <source>
        <dbReference type="EMBL" id="HGT82642.1"/>
    </source>
</evidence>
<dbReference type="Pfam" id="PF01850">
    <property type="entry name" value="PIN"/>
    <property type="match status" value="1"/>
</dbReference>